<dbReference type="EMBL" id="HACA01028592">
    <property type="protein sequence ID" value="CDW45953.1"/>
    <property type="molecule type" value="Transcribed_RNA"/>
</dbReference>
<evidence type="ECO:0000313" key="2">
    <source>
        <dbReference type="EMBL" id="CDW45953.1"/>
    </source>
</evidence>
<protein>
    <recommendedName>
        <fullName evidence="1">BHLH domain-containing protein</fullName>
    </recommendedName>
</protein>
<organism evidence="2">
    <name type="scientific">Lepeophtheirus salmonis</name>
    <name type="common">Salmon louse</name>
    <name type="synonym">Caligus salmonis</name>
    <dbReference type="NCBI Taxonomy" id="72036"/>
    <lineage>
        <taxon>Eukaryota</taxon>
        <taxon>Metazoa</taxon>
        <taxon>Ecdysozoa</taxon>
        <taxon>Arthropoda</taxon>
        <taxon>Crustacea</taxon>
        <taxon>Multicrustacea</taxon>
        <taxon>Hexanauplia</taxon>
        <taxon>Copepoda</taxon>
        <taxon>Siphonostomatoida</taxon>
        <taxon>Caligidae</taxon>
        <taxon>Lepeophtheirus</taxon>
    </lineage>
</organism>
<feature type="domain" description="BHLH" evidence="1">
    <location>
        <begin position="180"/>
        <end position="230"/>
    </location>
</feature>
<dbReference type="OrthoDB" id="6514552at2759"/>
<dbReference type="InterPro" id="IPR036638">
    <property type="entry name" value="HLH_DNA-bd_sf"/>
</dbReference>
<sequence length="267" mass="30404">MDAGATSCPSFDEALFGEVFIPDLGSEVTTTSFDMISSTTGPPILPDNAGDEIPHGMELLDYILDDNDTSDLTNRSHLIDSSSSMDEALDSSLLTQDPKKFQIRIKPTKRKYIKMKKNDNHNIKVNVVKSSENIFKRPRGRPRIYKTPQDRPKYYYSKKDKALMKNSCYNFDAVNEHRSSLKMKNKTKDKMRRECVKTSLSKIKLIVPGLNQKTDKATAIENASQYALYLKKQVGDSFDLEFLEMLKKESLGNMLCSNIEQLNNNFF</sequence>
<accession>A0A0K2V5Y0</accession>
<proteinExistence type="predicted"/>
<dbReference type="InterPro" id="IPR011598">
    <property type="entry name" value="bHLH_dom"/>
</dbReference>
<evidence type="ECO:0000259" key="1">
    <source>
        <dbReference type="PROSITE" id="PS50888"/>
    </source>
</evidence>
<dbReference type="GO" id="GO:0046983">
    <property type="term" value="F:protein dimerization activity"/>
    <property type="evidence" value="ECO:0007669"/>
    <property type="project" value="InterPro"/>
</dbReference>
<reference evidence="2" key="1">
    <citation type="submission" date="2014-05" db="EMBL/GenBank/DDBJ databases">
        <authorList>
            <person name="Chronopoulou M."/>
        </authorList>
    </citation>
    <scope>NUCLEOTIDE SEQUENCE</scope>
    <source>
        <tissue evidence="2">Whole organism</tissue>
    </source>
</reference>
<dbReference type="SUPFAM" id="SSF47459">
    <property type="entry name" value="HLH, helix-loop-helix DNA-binding domain"/>
    <property type="match status" value="1"/>
</dbReference>
<dbReference type="AlphaFoldDB" id="A0A0K2V5Y0"/>
<name>A0A0K2V5Y0_LEPSM</name>
<dbReference type="PROSITE" id="PS50888">
    <property type="entry name" value="BHLH"/>
    <property type="match status" value="1"/>
</dbReference>